<protein>
    <recommendedName>
        <fullName evidence="3">Glycosyltransferase subfamily 4-like N-terminal domain-containing protein</fullName>
    </recommendedName>
</protein>
<evidence type="ECO:0000313" key="1">
    <source>
        <dbReference type="EMBL" id="ERG94885.1"/>
    </source>
</evidence>
<dbReference type="Proteomes" id="UP000030710">
    <property type="component" value="Unassembled WGS sequence"/>
</dbReference>
<dbReference type="HOGENOM" id="CLU_2475943_0_0_2"/>
<evidence type="ECO:0008006" key="3">
    <source>
        <dbReference type="Google" id="ProtNLM"/>
    </source>
</evidence>
<dbReference type="eggNOG" id="arCOG01403">
    <property type="taxonomic scope" value="Archaea"/>
</dbReference>
<dbReference type="Gene3D" id="3.40.50.2000">
    <property type="entry name" value="Glycogen Phosphorylase B"/>
    <property type="match status" value="1"/>
</dbReference>
<evidence type="ECO:0000313" key="2">
    <source>
        <dbReference type="Proteomes" id="UP000030710"/>
    </source>
</evidence>
<organism evidence="1 2">
    <name type="scientific">Haloquadratum walsbyi J07HQW2</name>
    <dbReference type="NCBI Taxonomy" id="1238425"/>
    <lineage>
        <taxon>Archaea</taxon>
        <taxon>Methanobacteriati</taxon>
        <taxon>Methanobacteriota</taxon>
        <taxon>Stenosarchaea group</taxon>
        <taxon>Halobacteria</taxon>
        <taxon>Halobacteriales</taxon>
        <taxon>Haloferacaceae</taxon>
        <taxon>Haloquadratum</taxon>
    </lineage>
</organism>
<dbReference type="EMBL" id="KE356561">
    <property type="protein sequence ID" value="ERG94885.1"/>
    <property type="molecule type" value="Genomic_DNA"/>
</dbReference>
<dbReference type="AlphaFoldDB" id="U1ND76"/>
<reference evidence="1 2" key="1">
    <citation type="journal article" date="2013" name="PLoS ONE">
        <title>Assembly-driven community genomics of a hypersaline microbial ecosystem.</title>
        <authorList>
            <person name="Podell S."/>
            <person name="Ugalde J.A."/>
            <person name="Narasingarao P."/>
            <person name="Banfield J.F."/>
            <person name="Heidelberg K.B."/>
            <person name="Allen E.E."/>
        </authorList>
    </citation>
    <scope>NUCLEOTIDE SEQUENCE [LARGE SCALE GENOMIC DNA]</scope>
    <source>
        <strain evidence="2">J07HQW2</strain>
    </source>
</reference>
<proteinExistence type="predicted"/>
<sequence>MRILYLTEEPITFSGTMVRGGQIHVSKVVEGLRDRGHDVHLIDWNNRPEREYQHSIAPRSRFLIDPIRTLQRAVSVGDTIGCGCHRI</sequence>
<gene>
    <name evidence="1" type="ORF">J07HQW2_01327</name>
</gene>
<name>U1ND76_9EURY</name>
<accession>U1ND76</accession>